<evidence type="ECO:0000313" key="7">
    <source>
        <dbReference type="Proteomes" id="UP000243065"/>
    </source>
</evidence>
<keyword evidence="4" id="KW-0472">Membrane</keyword>
<feature type="disulfide bond" description="Redox-active" evidence="3">
    <location>
        <begin position="72"/>
        <end position="76"/>
    </location>
</feature>
<feature type="binding site" evidence="2">
    <location>
        <position position="72"/>
    </location>
    <ligand>
        <name>Cu cation</name>
        <dbReference type="ChEBI" id="CHEBI:23378"/>
    </ligand>
</feature>
<dbReference type="OrthoDB" id="9786756at2"/>
<organism evidence="6 7">
    <name type="scientific">Kryptobacter tengchongensis</name>
    <dbReference type="NCBI Taxonomy" id="1643429"/>
    <lineage>
        <taxon>Bacteria</taxon>
        <taxon>Pseudomonadati</taxon>
        <taxon>Candidatus Kryptoniota</taxon>
        <taxon>Candidatus Kryptobacter</taxon>
    </lineage>
</organism>
<dbReference type="Proteomes" id="UP000243065">
    <property type="component" value="Unassembled WGS sequence"/>
</dbReference>
<dbReference type="Pfam" id="PF02630">
    <property type="entry name" value="SCO1-SenC"/>
    <property type="match status" value="1"/>
</dbReference>
<sequence length="263" mass="29657">MGKIILVILLALGQTALAQDSSEINNLFPSEERYLYKDISDVKLVDSNGKITSLSKIWHEKPILLTLIFSRCAGICSPLISSLKFSVDKIKENKNFYIVVLSFDTADTQEDMKVLKEGFELGENENWIFGIFAEKDEIKKLSKEIGFWYKWVDSTGQYDHPGIVVGIRQGKIVRILVGGNITLVKLREVVQEIKGEFVPFYGTQRNVAFKCLNYDPETGNVKIGFGTVILFIPALLTLAVTLSIFYLTPKTKNKMEVKNASQF</sequence>
<comment type="similarity">
    <text evidence="1">Belongs to the SCO1/2 family.</text>
</comment>
<accession>A0A656D1W9</accession>
<name>A0A656D1W9_KRYT1</name>
<reference evidence="6 7" key="1">
    <citation type="submission" date="2015-11" db="EMBL/GenBank/DDBJ databases">
        <authorList>
            <person name="Varghese N."/>
        </authorList>
    </citation>
    <scope>NUCLEOTIDE SEQUENCE [LARGE SCALE GENOMIC DNA]</scope>
    <source>
        <strain evidence="6 7">JGI-24</strain>
    </source>
</reference>
<feature type="binding site" evidence="2">
    <location>
        <position position="76"/>
    </location>
    <ligand>
        <name>Cu cation</name>
        <dbReference type="ChEBI" id="CHEBI:23378"/>
    </ligand>
</feature>
<dbReference type="PANTHER" id="PTHR12151:SF8">
    <property type="entry name" value="THIOREDOXIN DOMAIN-CONTAINING PROTEIN"/>
    <property type="match status" value="1"/>
</dbReference>
<evidence type="ECO:0000256" key="4">
    <source>
        <dbReference type="SAM" id="Phobius"/>
    </source>
</evidence>
<keyword evidence="5" id="KW-0732">Signal</keyword>
<evidence type="ECO:0000256" key="3">
    <source>
        <dbReference type="PIRSR" id="PIRSR603782-2"/>
    </source>
</evidence>
<evidence type="ECO:0000313" key="6">
    <source>
        <dbReference type="EMBL" id="CUS96784.1"/>
    </source>
</evidence>
<dbReference type="RefSeq" id="WP_072149662.1">
    <property type="nucleotide sequence ID" value="NZ_CZVU01000004.1"/>
</dbReference>
<dbReference type="SUPFAM" id="SSF52833">
    <property type="entry name" value="Thioredoxin-like"/>
    <property type="match status" value="1"/>
</dbReference>
<keyword evidence="3" id="KW-1015">Disulfide bond</keyword>
<proteinExistence type="inferred from homology"/>
<dbReference type="PANTHER" id="PTHR12151">
    <property type="entry name" value="ELECTRON TRANSPORT PROTIN SCO1/SENC FAMILY MEMBER"/>
    <property type="match status" value="1"/>
</dbReference>
<feature type="transmembrane region" description="Helical" evidence="4">
    <location>
        <begin position="223"/>
        <end position="248"/>
    </location>
</feature>
<keyword evidence="2" id="KW-0186">Copper</keyword>
<protein>
    <submittedName>
        <fullName evidence="6">Cytochrome oxidase Cu insertion factor, SCO1/SenC/PrrC family</fullName>
    </submittedName>
</protein>
<dbReference type="GO" id="GO:0046872">
    <property type="term" value="F:metal ion binding"/>
    <property type="evidence" value="ECO:0007669"/>
    <property type="project" value="UniProtKB-KW"/>
</dbReference>
<evidence type="ECO:0000256" key="5">
    <source>
        <dbReference type="SAM" id="SignalP"/>
    </source>
</evidence>
<keyword evidence="2" id="KW-0479">Metal-binding</keyword>
<feature type="signal peptide" evidence="5">
    <location>
        <begin position="1"/>
        <end position="18"/>
    </location>
</feature>
<dbReference type="AlphaFoldDB" id="A0A656D1W9"/>
<feature type="chain" id="PRO_5024842526" evidence="5">
    <location>
        <begin position="19"/>
        <end position="263"/>
    </location>
</feature>
<keyword evidence="4" id="KW-0812">Transmembrane</keyword>
<dbReference type="InterPro" id="IPR036249">
    <property type="entry name" value="Thioredoxin-like_sf"/>
</dbReference>
<gene>
    <name evidence="6" type="ORF">JGI24_00163</name>
</gene>
<dbReference type="InterPro" id="IPR003782">
    <property type="entry name" value="SCO1/SenC"/>
</dbReference>
<dbReference type="EMBL" id="CZVU01000004">
    <property type="protein sequence ID" value="CUS96784.1"/>
    <property type="molecule type" value="Genomic_DNA"/>
</dbReference>
<keyword evidence="4" id="KW-1133">Transmembrane helix</keyword>
<evidence type="ECO:0000256" key="2">
    <source>
        <dbReference type="PIRSR" id="PIRSR603782-1"/>
    </source>
</evidence>
<dbReference type="Gene3D" id="3.40.30.10">
    <property type="entry name" value="Glutaredoxin"/>
    <property type="match status" value="1"/>
</dbReference>
<evidence type="ECO:0000256" key="1">
    <source>
        <dbReference type="ARBA" id="ARBA00010996"/>
    </source>
</evidence>
<keyword evidence="7" id="KW-1185">Reference proteome</keyword>
<dbReference type="CDD" id="cd02968">
    <property type="entry name" value="SCO"/>
    <property type="match status" value="1"/>
</dbReference>